<proteinExistence type="predicted"/>
<gene>
    <name evidence="1" type="ORF">K933_06583</name>
</gene>
<dbReference type="Proteomes" id="UP000017840">
    <property type="component" value="Unassembled WGS sequence"/>
</dbReference>
<dbReference type="RefSeq" id="WP_023393904.1">
    <property type="nucleotide sequence ID" value="NZ_ASGZ01000021.1"/>
</dbReference>
<evidence type="ECO:0000313" key="1">
    <source>
        <dbReference type="EMBL" id="ESP88929.1"/>
    </source>
</evidence>
<name>V4HLY5_9EURY</name>
<protein>
    <submittedName>
        <fullName evidence="1">Uncharacterized protein</fullName>
    </submittedName>
</protein>
<sequence length="61" mass="6542">MSAMDGRAEPSGLEQFPEFDLSYLLDDGESPGAVTVYDPDAPDARWVSADVSGAVPLEQLR</sequence>
<reference evidence="1 2" key="1">
    <citation type="journal article" date="2013" name="Genome Announc.">
        <title>Draft Genome Sequence of 'Candidatus Halobonum tyrrellensis' Strain G22, Isolated from the Hypersaline Waters of Lake Tyrrell, Australia.</title>
        <authorList>
            <person name="Ugalde J.A."/>
            <person name="Narasingarao P."/>
            <person name="Kuo S."/>
            <person name="Podell S."/>
            <person name="Allen E.E."/>
        </authorList>
    </citation>
    <scope>NUCLEOTIDE SEQUENCE [LARGE SCALE GENOMIC DNA]</scope>
    <source>
        <strain evidence="1 2">G22</strain>
    </source>
</reference>
<dbReference type="OrthoDB" id="224774at2157"/>
<comment type="caution">
    <text evidence="1">The sequence shown here is derived from an EMBL/GenBank/DDBJ whole genome shotgun (WGS) entry which is preliminary data.</text>
</comment>
<evidence type="ECO:0000313" key="2">
    <source>
        <dbReference type="Proteomes" id="UP000017840"/>
    </source>
</evidence>
<accession>V4HLY5</accession>
<dbReference type="EMBL" id="ASGZ01000021">
    <property type="protein sequence ID" value="ESP88929.1"/>
    <property type="molecule type" value="Genomic_DNA"/>
</dbReference>
<keyword evidence="2" id="KW-1185">Reference proteome</keyword>
<dbReference type="AlphaFoldDB" id="V4HLY5"/>
<organism evidence="1 2">
    <name type="scientific">Candidatus Halobonum tyrrellensis G22</name>
    <dbReference type="NCBI Taxonomy" id="1324957"/>
    <lineage>
        <taxon>Archaea</taxon>
        <taxon>Methanobacteriati</taxon>
        <taxon>Methanobacteriota</taxon>
        <taxon>Stenosarchaea group</taxon>
        <taxon>Halobacteria</taxon>
        <taxon>Halobacteriales</taxon>
        <taxon>Haloferacaceae</taxon>
        <taxon>Candidatus Halobonum</taxon>
    </lineage>
</organism>